<dbReference type="InterPro" id="IPR050266">
    <property type="entry name" value="AB_hydrolase_sf"/>
</dbReference>
<comment type="caution">
    <text evidence="2">The sequence shown here is derived from an EMBL/GenBank/DDBJ whole genome shotgun (WGS) entry which is preliminary data.</text>
</comment>
<reference evidence="2 3" key="1">
    <citation type="submission" date="2016-04" db="EMBL/GenBank/DDBJ databases">
        <authorList>
            <person name="Evans L.H."/>
            <person name="Alamgir A."/>
            <person name="Owens N."/>
            <person name="Weber N.D."/>
            <person name="Virtaneva K."/>
            <person name="Barbian K."/>
            <person name="Babar A."/>
            <person name="Rosenke K."/>
        </authorList>
    </citation>
    <scope>NUCLEOTIDE SEQUENCE [LARGE SCALE GENOMIC DNA]</scope>
    <source>
        <strain evidence="2 3">IFM 0406</strain>
    </source>
</reference>
<dbReference type="GO" id="GO:0016787">
    <property type="term" value="F:hydrolase activity"/>
    <property type="evidence" value="ECO:0007669"/>
    <property type="project" value="UniProtKB-KW"/>
</dbReference>
<dbReference type="STRING" id="455432.AWN90_02350"/>
<keyword evidence="3" id="KW-1185">Reference proteome</keyword>
<dbReference type="Proteomes" id="UP000076512">
    <property type="component" value="Unassembled WGS sequence"/>
</dbReference>
<dbReference type="OrthoDB" id="3193334at2"/>
<dbReference type="GO" id="GO:0016020">
    <property type="term" value="C:membrane"/>
    <property type="evidence" value="ECO:0007669"/>
    <property type="project" value="TreeGrafter"/>
</dbReference>
<gene>
    <name evidence="2" type="ORF">AWN90_02350</name>
</gene>
<dbReference type="EMBL" id="LWGR01000012">
    <property type="protein sequence ID" value="KZM71825.1"/>
    <property type="molecule type" value="Genomic_DNA"/>
</dbReference>
<dbReference type="InterPro" id="IPR000073">
    <property type="entry name" value="AB_hydrolase_1"/>
</dbReference>
<name>A0A164KXI7_9NOCA</name>
<dbReference type="InterPro" id="IPR029058">
    <property type="entry name" value="AB_hydrolase_fold"/>
</dbReference>
<evidence type="ECO:0000259" key="1">
    <source>
        <dbReference type="Pfam" id="PF12697"/>
    </source>
</evidence>
<proteinExistence type="predicted"/>
<dbReference type="RefSeq" id="WP_067584154.1">
    <property type="nucleotide sequence ID" value="NZ_JABMCZ010000003.1"/>
</dbReference>
<protein>
    <submittedName>
        <fullName evidence="2">Alpha/beta hydrolase</fullName>
    </submittedName>
</protein>
<dbReference type="PANTHER" id="PTHR43798:SF33">
    <property type="entry name" value="HYDROLASE, PUTATIVE (AFU_ORTHOLOGUE AFUA_2G14860)-RELATED"/>
    <property type="match status" value="1"/>
</dbReference>
<organism evidence="2 3">
    <name type="scientific">Nocardia terpenica</name>
    <dbReference type="NCBI Taxonomy" id="455432"/>
    <lineage>
        <taxon>Bacteria</taxon>
        <taxon>Bacillati</taxon>
        <taxon>Actinomycetota</taxon>
        <taxon>Actinomycetes</taxon>
        <taxon>Mycobacteriales</taxon>
        <taxon>Nocardiaceae</taxon>
        <taxon>Nocardia</taxon>
    </lineage>
</organism>
<keyword evidence="2" id="KW-0378">Hydrolase</keyword>
<dbReference type="Gene3D" id="3.40.50.1820">
    <property type="entry name" value="alpha/beta hydrolase"/>
    <property type="match status" value="1"/>
</dbReference>
<dbReference type="PANTHER" id="PTHR43798">
    <property type="entry name" value="MONOACYLGLYCEROL LIPASE"/>
    <property type="match status" value="1"/>
</dbReference>
<sequence length="253" mass="27112">MRDLHVHRFGPDSGPLVLALHGLTGHGRRWAALATEYLPDLRIVAPDLPGHGRSTSLPPWTFETVVEDVAPLLDGEPAVVVGHSFGGAIGIHLARRYPELVRALVLLDPAMGMDPAFMLEIAESVIAEPDYPDAAAARADKIGSGWAEVEPRLLDAELDEHLTPTPNGRVGWRMSTPAIASFWSELSRDVVVPPAGLPTVLVQAMKADIVTPALRAALTERLGPALTVHEFDCDHMVAQARPAETAAVVRAVL</sequence>
<evidence type="ECO:0000313" key="3">
    <source>
        <dbReference type="Proteomes" id="UP000076512"/>
    </source>
</evidence>
<evidence type="ECO:0000313" key="2">
    <source>
        <dbReference type="EMBL" id="KZM71825.1"/>
    </source>
</evidence>
<dbReference type="AlphaFoldDB" id="A0A164KXI7"/>
<dbReference type="Pfam" id="PF12697">
    <property type="entry name" value="Abhydrolase_6"/>
    <property type="match status" value="1"/>
</dbReference>
<dbReference type="SUPFAM" id="SSF53474">
    <property type="entry name" value="alpha/beta-Hydrolases"/>
    <property type="match status" value="1"/>
</dbReference>
<feature type="domain" description="AB hydrolase-1" evidence="1">
    <location>
        <begin position="17"/>
        <end position="247"/>
    </location>
</feature>
<accession>A0A164KXI7</accession>
<dbReference type="PRINTS" id="PR00111">
    <property type="entry name" value="ABHYDROLASE"/>
</dbReference>